<reference evidence="1" key="1">
    <citation type="submission" date="2021-06" db="EMBL/GenBank/DDBJ databases">
        <authorList>
            <person name="Kallberg Y."/>
            <person name="Tangrot J."/>
            <person name="Rosling A."/>
        </authorList>
    </citation>
    <scope>NUCLEOTIDE SEQUENCE</scope>
    <source>
        <strain evidence="1">FL966</strain>
    </source>
</reference>
<keyword evidence="2" id="KW-1185">Reference proteome</keyword>
<comment type="caution">
    <text evidence="1">The sequence shown here is derived from an EMBL/GenBank/DDBJ whole genome shotgun (WGS) entry which is preliminary data.</text>
</comment>
<evidence type="ECO:0000313" key="2">
    <source>
        <dbReference type="Proteomes" id="UP000789759"/>
    </source>
</evidence>
<sequence>MSYKIVLDEAAIIKEILYKLDLSSSNNSNKNDVEITKIPHLVDLKQCNLLIQYIKQQKLEIFVKNQDLLQLQSLLK</sequence>
<name>A0A9N8VFX9_9GLOM</name>
<dbReference type="Proteomes" id="UP000789759">
    <property type="component" value="Unassembled WGS sequence"/>
</dbReference>
<organism evidence="1 2">
    <name type="scientific">Cetraspora pellucida</name>
    <dbReference type="NCBI Taxonomy" id="1433469"/>
    <lineage>
        <taxon>Eukaryota</taxon>
        <taxon>Fungi</taxon>
        <taxon>Fungi incertae sedis</taxon>
        <taxon>Mucoromycota</taxon>
        <taxon>Glomeromycotina</taxon>
        <taxon>Glomeromycetes</taxon>
        <taxon>Diversisporales</taxon>
        <taxon>Gigasporaceae</taxon>
        <taxon>Cetraspora</taxon>
    </lineage>
</organism>
<proteinExistence type="predicted"/>
<accession>A0A9N8VFX9</accession>
<evidence type="ECO:0000313" key="1">
    <source>
        <dbReference type="EMBL" id="CAG8453944.1"/>
    </source>
</evidence>
<protein>
    <submittedName>
        <fullName evidence="1">14974_t:CDS:1</fullName>
    </submittedName>
</protein>
<dbReference type="EMBL" id="CAJVQA010000068">
    <property type="protein sequence ID" value="CAG8453944.1"/>
    <property type="molecule type" value="Genomic_DNA"/>
</dbReference>
<gene>
    <name evidence="1" type="ORF">CPELLU_LOCUS291</name>
</gene>
<dbReference type="AlphaFoldDB" id="A0A9N8VFX9"/>